<dbReference type="GO" id="GO:0003677">
    <property type="term" value="F:DNA binding"/>
    <property type="evidence" value="ECO:0007669"/>
    <property type="project" value="InterPro"/>
</dbReference>
<dbReference type="eggNOG" id="KOG2732">
    <property type="taxonomic scope" value="Eukaryota"/>
</dbReference>
<dbReference type="PANTHER" id="PTHR10416">
    <property type="entry name" value="DNA POLYMERASE DELTA SUBUNIT 2"/>
    <property type="match status" value="1"/>
</dbReference>
<feature type="domain" description="DNA polymerase alpha/delta/epsilon subunit B" evidence="10">
    <location>
        <begin position="259"/>
        <end position="396"/>
    </location>
</feature>
<dbReference type="EC" id="2.7.7.7" evidence="3"/>
<evidence type="ECO:0000256" key="5">
    <source>
        <dbReference type="ARBA" id="ARBA00022695"/>
    </source>
</evidence>
<evidence type="ECO:0000259" key="10">
    <source>
        <dbReference type="Pfam" id="PF04042"/>
    </source>
</evidence>
<dbReference type="Pfam" id="PF04042">
    <property type="entry name" value="DNA_pol_E_B"/>
    <property type="match status" value="1"/>
</dbReference>
<organism evidence="12 13">
    <name type="scientific">Allomyces macrogynus (strain ATCC 38327)</name>
    <name type="common">Allomyces javanicus var. macrogynus</name>
    <dbReference type="NCBI Taxonomy" id="578462"/>
    <lineage>
        <taxon>Eukaryota</taxon>
        <taxon>Fungi</taxon>
        <taxon>Fungi incertae sedis</taxon>
        <taxon>Blastocladiomycota</taxon>
        <taxon>Blastocladiomycetes</taxon>
        <taxon>Blastocladiales</taxon>
        <taxon>Blastocladiaceae</taxon>
        <taxon>Allomyces</taxon>
    </lineage>
</organism>
<keyword evidence="8" id="KW-0539">Nucleus</keyword>
<accession>A0A0L0RYG3</accession>
<keyword evidence="7" id="KW-0239">DNA-directed DNA polymerase</keyword>
<dbReference type="GO" id="GO:0003887">
    <property type="term" value="F:DNA-directed DNA polymerase activity"/>
    <property type="evidence" value="ECO:0007669"/>
    <property type="project" value="UniProtKB-KW"/>
</dbReference>
<dbReference type="OrthoDB" id="3763at2759"/>
<comment type="similarity">
    <text evidence="2">Belongs to the DNA polymerase delta/II small subunit family.</text>
</comment>
<gene>
    <name evidence="12" type="ORF">AMAG_01025</name>
</gene>
<evidence type="ECO:0000256" key="8">
    <source>
        <dbReference type="ARBA" id="ARBA00023242"/>
    </source>
</evidence>
<evidence type="ECO:0000256" key="1">
    <source>
        <dbReference type="ARBA" id="ARBA00004123"/>
    </source>
</evidence>
<dbReference type="Proteomes" id="UP000054350">
    <property type="component" value="Unassembled WGS sequence"/>
</dbReference>
<feature type="domain" description="DNA polymerase delta subunit OB-fold" evidence="11">
    <location>
        <begin position="44"/>
        <end position="178"/>
    </location>
</feature>
<dbReference type="Pfam" id="PF18018">
    <property type="entry name" value="DNA_pol_D_N"/>
    <property type="match status" value="1"/>
</dbReference>
<dbReference type="OMA" id="HCILIGT"/>
<dbReference type="PANTHER" id="PTHR10416:SF0">
    <property type="entry name" value="DNA POLYMERASE DELTA SUBUNIT 2"/>
    <property type="match status" value="1"/>
</dbReference>
<dbReference type="EMBL" id="GG745328">
    <property type="protein sequence ID" value="KNE55091.1"/>
    <property type="molecule type" value="Genomic_DNA"/>
</dbReference>
<evidence type="ECO:0000256" key="6">
    <source>
        <dbReference type="ARBA" id="ARBA00022705"/>
    </source>
</evidence>
<dbReference type="GO" id="GO:0043625">
    <property type="term" value="C:delta DNA polymerase complex"/>
    <property type="evidence" value="ECO:0007669"/>
    <property type="project" value="TreeGrafter"/>
</dbReference>
<evidence type="ECO:0000256" key="4">
    <source>
        <dbReference type="ARBA" id="ARBA00022679"/>
    </source>
</evidence>
<dbReference type="AlphaFoldDB" id="A0A0L0RYG3"/>
<dbReference type="GO" id="GO:0006281">
    <property type="term" value="P:DNA repair"/>
    <property type="evidence" value="ECO:0007669"/>
    <property type="project" value="UniProtKB-ARBA"/>
</dbReference>
<dbReference type="VEuPathDB" id="FungiDB:AMAG_01025"/>
<evidence type="ECO:0000256" key="3">
    <source>
        <dbReference type="ARBA" id="ARBA00012417"/>
    </source>
</evidence>
<sequence>MTAPSTQLHHRADAASQPQTRTIANLDLTASAPFLLKDRTYTQQYANLYFSRLQKLRPHVVAAANHKWGSVMERGTVRHVERVVDIRPKSTVWIVGTLFCEMPLKPNILDDIASEYGSALPPPHREKIYSEKDVVMLEDEYGRVRLEGPLLTDYSVVTGTVAAVLGSENAQGGFDVLDLCYAGLPPLASPGLESDDGPWVGFVSGFRFGVADADLLAAQMLSDYVAGELGCDEDLDLLHRVGRIFVVGNVIEAEHVEQGLPEADAYLAQMAATVPVTVLPGPVDPATHVLPQQPMHPSLFAQASKHSEFLSVPNPLFAQCAGFPIAVTSGQPLDDLFKYVPGDDRLALARRMLDWRHIAPSAPDTLWCYPYVDDDPFVLPERPRLLVVGNQPEFATCIYEDLTNTDTADPDAMDTDDTPPSPSSVRVLLLPEFTRAKLLVLVNLATLAIRTIHFG</sequence>
<evidence type="ECO:0000259" key="11">
    <source>
        <dbReference type="Pfam" id="PF18018"/>
    </source>
</evidence>
<dbReference type="InterPro" id="IPR024826">
    <property type="entry name" value="DNA_pol_delta/II_ssu"/>
</dbReference>
<comment type="subcellular location">
    <subcellularLocation>
        <location evidence="1">Nucleus</location>
    </subcellularLocation>
</comment>
<evidence type="ECO:0000313" key="12">
    <source>
        <dbReference type="EMBL" id="KNE55091.1"/>
    </source>
</evidence>
<evidence type="ECO:0000256" key="9">
    <source>
        <dbReference type="ARBA" id="ARBA00049244"/>
    </source>
</evidence>
<evidence type="ECO:0000256" key="2">
    <source>
        <dbReference type="ARBA" id="ARBA00006035"/>
    </source>
</evidence>
<keyword evidence="13" id="KW-1185">Reference proteome</keyword>
<evidence type="ECO:0000313" key="13">
    <source>
        <dbReference type="Proteomes" id="UP000054350"/>
    </source>
</evidence>
<evidence type="ECO:0000256" key="7">
    <source>
        <dbReference type="ARBA" id="ARBA00022932"/>
    </source>
</evidence>
<comment type="catalytic activity">
    <reaction evidence="9">
        <text>DNA(n) + a 2'-deoxyribonucleoside 5'-triphosphate = DNA(n+1) + diphosphate</text>
        <dbReference type="Rhea" id="RHEA:22508"/>
        <dbReference type="Rhea" id="RHEA-COMP:17339"/>
        <dbReference type="Rhea" id="RHEA-COMP:17340"/>
        <dbReference type="ChEBI" id="CHEBI:33019"/>
        <dbReference type="ChEBI" id="CHEBI:61560"/>
        <dbReference type="ChEBI" id="CHEBI:173112"/>
        <dbReference type="EC" id="2.7.7.7"/>
    </reaction>
</comment>
<name>A0A0L0RYG3_ALLM3</name>
<dbReference type="Gene3D" id="3.60.21.50">
    <property type="match status" value="1"/>
</dbReference>
<dbReference type="FunFam" id="2.40.50.430:FF:000002">
    <property type="entry name" value="DNA polymerase delta subunit"/>
    <property type="match status" value="1"/>
</dbReference>
<dbReference type="STRING" id="578462.A0A0L0RYG3"/>
<keyword evidence="4" id="KW-0808">Transferase</keyword>
<reference evidence="13" key="2">
    <citation type="submission" date="2009-11" db="EMBL/GenBank/DDBJ databases">
        <title>The Genome Sequence of Allomyces macrogynus strain ATCC 38327.</title>
        <authorList>
            <consortium name="The Broad Institute Genome Sequencing Platform"/>
            <person name="Russ C."/>
            <person name="Cuomo C."/>
            <person name="Shea T."/>
            <person name="Young S.K."/>
            <person name="Zeng Q."/>
            <person name="Koehrsen M."/>
            <person name="Haas B."/>
            <person name="Borodovsky M."/>
            <person name="Guigo R."/>
            <person name="Alvarado L."/>
            <person name="Berlin A."/>
            <person name="Borenstein D."/>
            <person name="Chen Z."/>
            <person name="Engels R."/>
            <person name="Freedman E."/>
            <person name="Gellesch M."/>
            <person name="Goldberg J."/>
            <person name="Griggs A."/>
            <person name="Gujja S."/>
            <person name="Heiman D."/>
            <person name="Hepburn T."/>
            <person name="Howarth C."/>
            <person name="Jen D."/>
            <person name="Larson L."/>
            <person name="Lewis B."/>
            <person name="Mehta T."/>
            <person name="Park D."/>
            <person name="Pearson M."/>
            <person name="Roberts A."/>
            <person name="Saif S."/>
            <person name="Shenoy N."/>
            <person name="Sisk P."/>
            <person name="Stolte C."/>
            <person name="Sykes S."/>
            <person name="Walk T."/>
            <person name="White J."/>
            <person name="Yandava C."/>
            <person name="Burger G."/>
            <person name="Gray M.W."/>
            <person name="Holland P.W.H."/>
            <person name="King N."/>
            <person name="Lang F.B.F."/>
            <person name="Roger A.J."/>
            <person name="Ruiz-Trillo I."/>
            <person name="Lander E."/>
            <person name="Nusbaum C."/>
        </authorList>
    </citation>
    <scope>NUCLEOTIDE SEQUENCE [LARGE SCALE GENOMIC DNA]</scope>
    <source>
        <strain evidence="13">ATCC 38327</strain>
    </source>
</reference>
<dbReference type="GO" id="GO:0006273">
    <property type="term" value="P:lagging strand elongation"/>
    <property type="evidence" value="ECO:0007669"/>
    <property type="project" value="UniProtKB-ARBA"/>
</dbReference>
<keyword evidence="5" id="KW-0548">Nucleotidyltransferase</keyword>
<proteinExistence type="inferred from homology"/>
<reference evidence="12 13" key="1">
    <citation type="submission" date="2009-11" db="EMBL/GenBank/DDBJ databases">
        <title>Annotation of Allomyces macrogynus ATCC 38327.</title>
        <authorList>
            <consortium name="The Broad Institute Genome Sequencing Platform"/>
            <person name="Russ C."/>
            <person name="Cuomo C."/>
            <person name="Burger G."/>
            <person name="Gray M.W."/>
            <person name="Holland P.W.H."/>
            <person name="King N."/>
            <person name="Lang F.B.F."/>
            <person name="Roger A.J."/>
            <person name="Ruiz-Trillo I."/>
            <person name="Young S.K."/>
            <person name="Zeng Q."/>
            <person name="Gargeya S."/>
            <person name="Fitzgerald M."/>
            <person name="Haas B."/>
            <person name="Abouelleil A."/>
            <person name="Alvarado L."/>
            <person name="Arachchi H.M."/>
            <person name="Berlin A."/>
            <person name="Chapman S.B."/>
            <person name="Gearin G."/>
            <person name="Goldberg J."/>
            <person name="Griggs A."/>
            <person name="Gujja S."/>
            <person name="Hansen M."/>
            <person name="Heiman D."/>
            <person name="Howarth C."/>
            <person name="Larimer J."/>
            <person name="Lui A."/>
            <person name="MacDonald P.J.P."/>
            <person name="McCowen C."/>
            <person name="Montmayeur A."/>
            <person name="Murphy C."/>
            <person name="Neiman D."/>
            <person name="Pearson M."/>
            <person name="Priest M."/>
            <person name="Roberts A."/>
            <person name="Saif S."/>
            <person name="Shea T."/>
            <person name="Sisk P."/>
            <person name="Stolte C."/>
            <person name="Sykes S."/>
            <person name="Wortman J."/>
            <person name="Nusbaum C."/>
            <person name="Birren B."/>
        </authorList>
    </citation>
    <scope>NUCLEOTIDE SEQUENCE [LARGE SCALE GENOMIC DNA]</scope>
    <source>
        <strain evidence="12 13">ATCC 38327</strain>
    </source>
</reference>
<dbReference type="Gene3D" id="2.40.50.430">
    <property type="match status" value="1"/>
</dbReference>
<dbReference type="InterPro" id="IPR007185">
    <property type="entry name" value="DNA_pol_a/d/e_bsu"/>
</dbReference>
<dbReference type="InterPro" id="IPR040663">
    <property type="entry name" value="DNA_pol_D_N"/>
</dbReference>
<keyword evidence="6" id="KW-0235">DNA replication</keyword>
<protein>
    <recommendedName>
        <fullName evidence="3">DNA-directed DNA polymerase</fullName>
        <ecNumber evidence="3">2.7.7.7</ecNumber>
    </recommendedName>
</protein>